<protein>
    <submittedName>
        <fullName evidence="5">ADP-ribosyl-(Dinitrogen reductase) hydrolase</fullName>
    </submittedName>
</protein>
<evidence type="ECO:0000256" key="2">
    <source>
        <dbReference type="ARBA" id="ARBA00022801"/>
    </source>
</evidence>
<keyword evidence="2 5" id="KW-0378">Hydrolase</keyword>
<feature type="domain" description="Tyrosine specific protein phosphatases" evidence="4">
    <location>
        <begin position="115"/>
        <end position="173"/>
    </location>
</feature>
<keyword evidence="6" id="KW-1185">Reference proteome</keyword>
<name>A0A5M8FHN6_9GAMM</name>
<dbReference type="Pfam" id="PF03747">
    <property type="entry name" value="ADP_ribosyl_GH"/>
    <property type="match status" value="1"/>
</dbReference>
<dbReference type="PANTHER" id="PTHR16222:SF24">
    <property type="entry name" value="ADP-RIBOSYLHYDROLASE ARH3"/>
    <property type="match status" value="1"/>
</dbReference>
<dbReference type="AlphaFoldDB" id="A0A5M8FHN6"/>
<evidence type="ECO:0000256" key="3">
    <source>
        <dbReference type="PIRSR" id="PIRSR605502-1"/>
    </source>
</evidence>
<dbReference type="InterPro" id="IPR005502">
    <property type="entry name" value="Ribosyl_crysJ1"/>
</dbReference>
<dbReference type="InterPro" id="IPR016130">
    <property type="entry name" value="Tyr_Pase_AS"/>
</dbReference>
<dbReference type="GO" id="GO:0016787">
    <property type="term" value="F:hydrolase activity"/>
    <property type="evidence" value="ECO:0007669"/>
    <property type="project" value="UniProtKB-KW"/>
</dbReference>
<proteinExistence type="inferred from homology"/>
<feature type="binding site" evidence="3">
    <location>
        <position position="471"/>
    </location>
    <ligand>
        <name>Mg(2+)</name>
        <dbReference type="ChEBI" id="CHEBI:18420"/>
        <label>1</label>
    </ligand>
</feature>
<feature type="binding site" evidence="3">
    <location>
        <position position="239"/>
    </location>
    <ligand>
        <name>Mg(2+)</name>
        <dbReference type="ChEBI" id="CHEBI:18420"/>
        <label>1</label>
    </ligand>
</feature>
<dbReference type="Gene3D" id="3.90.190.10">
    <property type="entry name" value="Protein tyrosine phosphatase superfamily"/>
    <property type="match status" value="1"/>
</dbReference>
<feature type="binding site" evidence="3">
    <location>
        <position position="474"/>
    </location>
    <ligand>
        <name>Mg(2+)</name>
        <dbReference type="ChEBI" id="CHEBI:18420"/>
        <label>1</label>
    </ligand>
</feature>
<sequence length="568" mass="60565">MALLTSHTHPLCIDTLYPAAGGQIGLTFCPGKQQRKSISGHWQRDLATDLQVIADWGPAAVLTLMESEELAAVKVAGIGEAVEALGIDWYHLPIRDVQAPGHRFENRWVLYGFKVRRLLRQGQKVLIHCRGGIGRTGTVAARLLVELGEAPEEAIAAVRTARRGSIETWAQEAHVRAARTVTQDEAVLDRTLGCLLGGALGDAFGYAVEFDSLGQIKQRFGAEGLREPVLTQGRLLVSDDTQMTLFTLEGLTRAPDADDEGALIEAIRRAYLDWLDTQHGGSLGQRVRGTLARRPNMRHARAPGTTCLSALRSGGRGSLERPINASKGCGAAMRIAPLGWLSGATSQTTFARAAACGALTHGHPDGWASAGFLAVLIQRLCAGQAPRQAIAHALAITEAALAGHGLVADLGERVRLALRLAEQKRQAAAEAIAAIGGGWVGEEAVAIALYALLSARDFKDVVRRAANHDGDSDSTAAIAGQLWGAWRGIDSLPLDWVRRLDVLPECLHGIAALQARLGPMAETCRFHGATPPGLMPRRLPNASSSAVRNWPDVHEVSIGPMPAGTLRC</sequence>
<keyword evidence="3" id="KW-0479">Metal-binding</keyword>
<dbReference type="InterPro" id="IPR003595">
    <property type="entry name" value="Tyr_Pase_cat"/>
</dbReference>
<organism evidence="5 6">
    <name type="scientific">Thiohalocapsa marina</name>
    <dbReference type="NCBI Taxonomy" id="424902"/>
    <lineage>
        <taxon>Bacteria</taxon>
        <taxon>Pseudomonadati</taxon>
        <taxon>Pseudomonadota</taxon>
        <taxon>Gammaproteobacteria</taxon>
        <taxon>Chromatiales</taxon>
        <taxon>Chromatiaceae</taxon>
        <taxon>Thiohalocapsa</taxon>
    </lineage>
</organism>
<comment type="similarity">
    <text evidence="1">Belongs to the ADP-ribosylglycohydrolase family.</text>
</comment>
<dbReference type="OrthoDB" id="9806482at2"/>
<dbReference type="Gene3D" id="1.10.4080.10">
    <property type="entry name" value="ADP-ribosylation/Crystallin J1"/>
    <property type="match status" value="1"/>
</dbReference>
<dbReference type="SUPFAM" id="SSF101478">
    <property type="entry name" value="ADP-ribosylglycohydrolase"/>
    <property type="match status" value="1"/>
</dbReference>
<dbReference type="FunFam" id="3.90.190.10:FF:000157">
    <property type="entry name" value="Protein-tyrosine phosphatase"/>
    <property type="match status" value="1"/>
</dbReference>
<comment type="caution">
    <text evidence="5">The sequence shown here is derived from an EMBL/GenBank/DDBJ whole genome shotgun (WGS) entry which is preliminary data.</text>
</comment>
<dbReference type="InterPro" id="IPR036705">
    <property type="entry name" value="Ribosyl_crysJ1_sf"/>
</dbReference>
<feature type="binding site" evidence="3">
    <location>
        <position position="240"/>
    </location>
    <ligand>
        <name>Mg(2+)</name>
        <dbReference type="ChEBI" id="CHEBI:18420"/>
        <label>1</label>
    </ligand>
</feature>
<dbReference type="InterPro" id="IPR000387">
    <property type="entry name" value="Tyr_Pase_dom"/>
</dbReference>
<dbReference type="PROSITE" id="PS00383">
    <property type="entry name" value="TYR_PHOSPHATASE_1"/>
    <property type="match status" value="1"/>
</dbReference>
<comment type="cofactor">
    <cofactor evidence="3">
        <name>Mg(2+)</name>
        <dbReference type="ChEBI" id="CHEBI:18420"/>
    </cofactor>
    <text evidence="3">Binds 2 magnesium ions per subunit.</text>
</comment>
<dbReference type="CDD" id="cd14505">
    <property type="entry name" value="CDKN3-like"/>
    <property type="match status" value="1"/>
</dbReference>
<dbReference type="PROSITE" id="PS50056">
    <property type="entry name" value="TYR_PHOSPHATASE_2"/>
    <property type="match status" value="1"/>
</dbReference>
<dbReference type="InterPro" id="IPR029021">
    <property type="entry name" value="Prot-tyrosine_phosphatase-like"/>
</dbReference>
<evidence type="ECO:0000313" key="6">
    <source>
        <dbReference type="Proteomes" id="UP000322981"/>
    </source>
</evidence>
<dbReference type="EMBL" id="VWXX01000022">
    <property type="protein sequence ID" value="KAA6184229.1"/>
    <property type="molecule type" value="Genomic_DNA"/>
</dbReference>
<dbReference type="Pfam" id="PF22785">
    <property type="entry name" value="Tc-R-P"/>
    <property type="match status" value="1"/>
</dbReference>
<evidence type="ECO:0000259" key="4">
    <source>
        <dbReference type="PROSITE" id="PS50056"/>
    </source>
</evidence>
<evidence type="ECO:0000313" key="5">
    <source>
        <dbReference type="EMBL" id="KAA6184229.1"/>
    </source>
</evidence>
<feature type="binding site" evidence="3">
    <location>
        <position position="473"/>
    </location>
    <ligand>
        <name>Mg(2+)</name>
        <dbReference type="ChEBI" id="CHEBI:18420"/>
        <label>1</label>
    </ligand>
</feature>
<dbReference type="InterPro" id="IPR050792">
    <property type="entry name" value="ADP-ribosylglycohydrolase"/>
</dbReference>
<dbReference type="RefSeq" id="WP_150093847.1">
    <property type="nucleotide sequence ID" value="NZ_VWXX01000022.1"/>
</dbReference>
<evidence type="ECO:0000256" key="1">
    <source>
        <dbReference type="ARBA" id="ARBA00010702"/>
    </source>
</evidence>
<dbReference type="SUPFAM" id="SSF52799">
    <property type="entry name" value="(Phosphotyrosine protein) phosphatases II"/>
    <property type="match status" value="1"/>
</dbReference>
<dbReference type="GO" id="GO:0046872">
    <property type="term" value="F:metal ion binding"/>
    <property type="evidence" value="ECO:0007669"/>
    <property type="project" value="UniProtKB-KW"/>
</dbReference>
<feature type="binding site" evidence="3">
    <location>
        <position position="238"/>
    </location>
    <ligand>
        <name>Mg(2+)</name>
        <dbReference type="ChEBI" id="CHEBI:18420"/>
        <label>1</label>
    </ligand>
</feature>
<reference evidence="5 6" key="1">
    <citation type="submission" date="2019-09" db="EMBL/GenBank/DDBJ databases">
        <title>Whole-genome sequence of the purple sulfur bacterium Thiohalocapsa marina DSM 19078.</title>
        <authorList>
            <person name="Kyndt J.A."/>
            <person name="Meyer T.E."/>
        </authorList>
    </citation>
    <scope>NUCLEOTIDE SEQUENCE [LARGE SCALE GENOMIC DNA]</scope>
    <source>
        <strain evidence="5 6">DSM 19078</strain>
    </source>
</reference>
<keyword evidence="3" id="KW-0460">Magnesium</keyword>
<gene>
    <name evidence="5" type="ORF">F2Q65_13010</name>
</gene>
<dbReference type="PANTHER" id="PTHR16222">
    <property type="entry name" value="ADP-RIBOSYLGLYCOHYDROLASE"/>
    <property type="match status" value="1"/>
</dbReference>
<accession>A0A5M8FHN6</accession>
<dbReference type="SMART" id="SM00404">
    <property type="entry name" value="PTPc_motif"/>
    <property type="match status" value="1"/>
</dbReference>
<dbReference type="Proteomes" id="UP000322981">
    <property type="component" value="Unassembled WGS sequence"/>
</dbReference>